<dbReference type="NCBIfam" id="TIGR03696">
    <property type="entry name" value="Rhs_assc_core"/>
    <property type="match status" value="1"/>
</dbReference>
<dbReference type="AlphaFoldDB" id="A0A1I5GT07"/>
<sequence>MDLRQYDPAIGRWLVQDPVVHHEFSPYSAFDNNPVYWSDPSGADSETYVTIADLFNKAGSGITTFNFENGELVGESFTKSIETSLEQTYLFLDAPTEGGGGASGGGNGNGGGDPKTKFKQNNNLIGTTAQSVLSSSIVFEGLSDSQLEYFRVIPEDARDSSHTIIPKNVVKYKTDGLYMKDWSESNYWFKIGNGRYVTVTNKDGVYYAKDSSIWVNSIALQLYSAFNFKSVNKPHWVNNPFNSK</sequence>
<evidence type="ECO:0000256" key="1">
    <source>
        <dbReference type="SAM" id="MobiDB-lite"/>
    </source>
</evidence>
<organism evidence="2 3">
    <name type="scientific">Paenimyroides ummariense</name>
    <dbReference type="NCBI Taxonomy" id="913024"/>
    <lineage>
        <taxon>Bacteria</taxon>
        <taxon>Pseudomonadati</taxon>
        <taxon>Bacteroidota</taxon>
        <taxon>Flavobacteriia</taxon>
        <taxon>Flavobacteriales</taxon>
        <taxon>Flavobacteriaceae</taxon>
        <taxon>Paenimyroides</taxon>
    </lineage>
</organism>
<dbReference type="Gene3D" id="2.180.10.10">
    <property type="entry name" value="RHS repeat-associated core"/>
    <property type="match status" value="1"/>
</dbReference>
<evidence type="ECO:0000313" key="3">
    <source>
        <dbReference type="Proteomes" id="UP000199036"/>
    </source>
</evidence>
<gene>
    <name evidence="2" type="ORF">SAMN05421741_1499</name>
</gene>
<feature type="compositionally biased region" description="Gly residues" evidence="1">
    <location>
        <begin position="97"/>
        <end position="113"/>
    </location>
</feature>
<dbReference type="STRING" id="913024.SAMN05421741_1499"/>
<protein>
    <submittedName>
        <fullName evidence="2">RHS repeat-associated core domain-containing protein</fullName>
    </submittedName>
</protein>
<proteinExistence type="predicted"/>
<dbReference type="Proteomes" id="UP000199036">
    <property type="component" value="Unassembled WGS sequence"/>
</dbReference>
<dbReference type="InterPro" id="IPR022385">
    <property type="entry name" value="Rhs_assc_core"/>
</dbReference>
<feature type="region of interest" description="Disordered" evidence="1">
    <location>
        <begin position="96"/>
        <end position="117"/>
    </location>
</feature>
<evidence type="ECO:0000313" key="2">
    <source>
        <dbReference type="EMBL" id="SFO39043.1"/>
    </source>
</evidence>
<dbReference type="EMBL" id="FOVI01000049">
    <property type="protein sequence ID" value="SFO39043.1"/>
    <property type="molecule type" value="Genomic_DNA"/>
</dbReference>
<accession>A0A1I5GT07</accession>
<name>A0A1I5GT07_9FLAO</name>
<keyword evidence="3" id="KW-1185">Reference proteome</keyword>
<reference evidence="3" key="1">
    <citation type="submission" date="2016-10" db="EMBL/GenBank/DDBJ databases">
        <authorList>
            <person name="Varghese N."/>
            <person name="Submissions S."/>
        </authorList>
    </citation>
    <scope>NUCLEOTIDE SEQUENCE [LARGE SCALE GENOMIC DNA]</scope>
    <source>
        <strain evidence="3">DS-12</strain>
    </source>
</reference>